<protein>
    <recommendedName>
        <fullName evidence="1">GmrSD restriction endonucleases C-terminal domain-containing protein</fullName>
    </recommendedName>
</protein>
<gene>
    <name evidence="2" type="ORF">GCM10023217_14680</name>
</gene>
<accession>A0ABP8Z4C1</accession>
<dbReference type="Proteomes" id="UP001500822">
    <property type="component" value="Unassembled WGS sequence"/>
</dbReference>
<name>A0ABP8Z4C1_9ACTN</name>
<evidence type="ECO:0000259" key="1">
    <source>
        <dbReference type="Pfam" id="PF07510"/>
    </source>
</evidence>
<dbReference type="InterPro" id="IPR011089">
    <property type="entry name" value="GmrSD_C"/>
</dbReference>
<reference evidence="3" key="1">
    <citation type="journal article" date="2019" name="Int. J. Syst. Evol. Microbiol.">
        <title>The Global Catalogue of Microorganisms (GCM) 10K type strain sequencing project: providing services to taxonomists for standard genome sequencing and annotation.</title>
        <authorList>
            <consortium name="The Broad Institute Genomics Platform"/>
            <consortium name="The Broad Institute Genome Sequencing Center for Infectious Disease"/>
            <person name="Wu L."/>
            <person name="Ma J."/>
        </authorList>
    </citation>
    <scope>NUCLEOTIDE SEQUENCE [LARGE SCALE GENOMIC DNA]</scope>
    <source>
        <strain evidence="3">JCM 18077</strain>
    </source>
</reference>
<organism evidence="2 3">
    <name type="scientific">Gordonia alkaliphila</name>
    <dbReference type="NCBI Taxonomy" id="1053547"/>
    <lineage>
        <taxon>Bacteria</taxon>
        <taxon>Bacillati</taxon>
        <taxon>Actinomycetota</taxon>
        <taxon>Actinomycetes</taxon>
        <taxon>Mycobacteriales</taxon>
        <taxon>Gordoniaceae</taxon>
        <taxon>Gordonia</taxon>
    </lineage>
</organism>
<dbReference type="PANTHER" id="PTHR24094:SF15">
    <property type="entry name" value="AMP-DEPENDENT SYNTHETASE_LIGASE DOMAIN-CONTAINING PROTEIN-RELATED"/>
    <property type="match status" value="1"/>
</dbReference>
<comment type="caution">
    <text evidence="2">The sequence shown here is derived from an EMBL/GenBank/DDBJ whole genome shotgun (WGS) entry which is preliminary data.</text>
</comment>
<dbReference type="PANTHER" id="PTHR24094">
    <property type="entry name" value="SECRETED PROTEIN"/>
    <property type="match status" value="1"/>
</dbReference>
<sequence length="257" mass="27425">MRALRQDIARRITTASRRRRDGRIPLTGRHWALLVGFALTAVLVAVGLGLPTPRQAPSVPAERVAQARAALGGLHVVAARLRPPVDYQRSAFGQAWTDHGGVGAAGNGCDTRNDILRRDLAVTKSVATTSCPAAVAAGRLRSPYSGREIAFARGAGSAQVQIDHVVPLAYAWDMGAWAWPAPRRMAFANDPANLLAVDGPSNQAKSDLEPGRWMPALRGFWCQYAIGFLTVSAAYRLAVDEASRRTLAAALGECPAE</sequence>
<dbReference type="RefSeq" id="WP_345312974.1">
    <property type="nucleotide sequence ID" value="NZ_BAABIE010000005.1"/>
</dbReference>
<dbReference type="EMBL" id="BAABIE010000005">
    <property type="protein sequence ID" value="GAA4746205.1"/>
    <property type="molecule type" value="Genomic_DNA"/>
</dbReference>
<keyword evidence="3" id="KW-1185">Reference proteome</keyword>
<proteinExistence type="predicted"/>
<dbReference type="Pfam" id="PF07510">
    <property type="entry name" value="GmrSD_C"/>
    <property type="match status" value="1"/>
</dbReference>
<feature type="domain" description="GmrSD restriction endonucleases C-terminal" evidence="1">
    <location>
        <begin position="110"/>
        <end position="225"/>
    </location>
</feature>
<evidence type="ECO:0000313" key="2">
    <source>
        <dbReference type="EMBL" id="GAA4746205.1"/>
    </source>
</evidence>
<evidence type="ECO:0000313" key="3">
    <source>
        <dbReference type="Proteomes" id="UP001500822"/>
    </source>
</evidence>